<keyword evidence="3" id="KW-1185">Reference proteome</keyword>
<dbReference type="EMBL" id="JAPTSV010000010">
    <property type="protein sequence ID" value="KAJ1523116.1"/>
    <property type="molecule type" value="Genomic_DNA"/>
</dbReference>
<evidence type="ECO:0000256" key="1">
    <source>
        <dbReference type="SAM" id="MobiDB-lite"/>
    </source>
</evidence>
<name>A0AAV7XI13_9NEOP</name>
<comment type="caution">
    <text evidence="2">The sequence shown here is derived from an EMBL/GenBank/DDBJ whole genome shotgun (WGS) entry which is preliminary data.</text>
</comment>
<dbReference type="PANTHER" id="PTHR31025">
    <property type="entry name" value="SI:CH211-196P9.1-RELATED"/>
    <property type="match status" value="1"/>
</dbReference>
<reference evidence="2" key="1">
    <citation type="submission" date="2022-12" db="EMBL/GenBank/DDBJ databases">
        <title>Chromosome-level genome assembly of the bean flower thrips Megalurothrips usitatus.</title>
        <authorList>
            <person name="Ma L."/>
            <person name="Liu Q."/>
            <person name="Li H."/>
            <person name="Cai W."/>
        </authorList>
    </citation>
    <scope>NUCLEOTIDE SEQUENCE</scope>
    <source>
        <strain evidence="2">Cailab_2022a</strain>
    </source>
</reference>
<evidence type="ECO:0000313" key="3">
    <source>
        <dbReference type="Proteomes" id="UP001075354"/>
    </source>
</evidence>
<dbReference type="AlphaFoldDB" id="A0AAV7XI13"/>
<proteinExistence type="predicted"/>
<evidence type="ECO:0000313" key="2">
    <source>
        <dbReference type="EMBL" id="KAJ1523116.1"/>
    </source>
</evidence>
<gene>
    <name evidence="2" type="ORF">ONE63_001009</name>
</gene>
<dbReference type="Proteomes" id="UP001075354">
    <property type="component" value="Chromosome 10"/>
</dbReference>
<organism evidence="2 3">
    <name type="scientific">Megalurothrips usitatus</name>
    <name type="common">bean blossom thrips</name>
    <dbReference type="NCBI Taxonomy" id="439358"/>
    <lineage>
        <taxon>Eukaryota</taxon>
        <taxon>Metazoa</taxon>
        <taxon>Ecdysozoa</taxon>
        <taxon>Arthropoda</taxon>
        <taxon>Hexapoda</taxon>
        <taxon>Insecta</taxon>
        <taxon>Pterygota</taxon>
        <taxon>Neoptera</taxon>
        <taxon>Paraneoptera</taxon>
        <taxon>Thysanoptera</taxon>
        <taxon>Terebrantia</taxon>
        <taxon>Thripoidea</taxon>
        <taxon>Thripidae</taxon>
        <taxon>Megalurothrips</taxon>
    </lineage>
</organism>
<accession>A0AAV7XI13</accession>
<feature type="region of interest" description="Disordered" evidence="1">
    <location>
        <begin position="252"/>
        <end position="274"/>
    </location>
</feature>
<sequence length="385" mass="45385">MRLRRLDQLKYVKEEDLKDHLSVFDSRTLVEAWQRVDEQVVEERPPNRQPVNAIQGSDVDPWDFKLNWADLYNIDPKLKDRLKNGKKLTKRLKKDVIRRVVNQVRHNVPHAKRDIFRHIIKHMKRKFPVSFSSELANGKVCKRSLCAKLQSKFDETKRPKRTTQKEKEAPAIKAAYGCIQWRRTKLPHGETEETLKRRQEELVNHFETVRPQSWDKQFIEENMSLTFGMQREDINQQALEIERLRKKVLQEKRKQKANRRQAAEPPVEEDADDPELLTTTAQLRDKWPFMFQPAGMMGHFFTLTGKDFSTKLQAFFETGEAEKVLKFLFETNKSGSPKKIKRRMTEAESHEPAHCAQALALLLLLQQRFKELKSAMLILIDVCYL</sequence>
<dbReference type="PANTHER" id="PTHR31025:SF22">
    <property type="entry name" value="IP13529P"/>
    <property type="match status" value="1"/>
</dbReference>
<protein>
    <submittedName>
        <fullName evidence="2">Uncharacterized protein</fullName>
    </submittedName>
</protein>